<dbReference type="CDD" id="cd00158">
    <property type="entry name" value="RHOD"/>
    <property type="match status" value="1"/>
</dbReference>
<gene>
    <name evidence="3" type="ORF">PHATRDRAFT_39186</name>
</gene>
<dbReference type="Gene3D" id="3.40.250.10">
    <property type="entry name" value="Rhodanese-like domain"/>
    <property type="match status" value="1"/>
</dbReference>
<dbReference type="GeneID" id="7194904"/>
<evidence type="ECO:0000313" key="3">
    <source>
        <dbReference type="EMBL" id="EEC45459.1"/>
    </source>
</evidence>
<dbReference type="InterPro" id="IPR036873">
    <property type="entry name" value="Rhodanese-like_dom_sf"/>
</dbReference>
<dbReference type="PROSITE" id="PS50206">
    <property type="entry name" value="RHODANESE_3"/>
    <property type="match status" value="1"/>
</dbReference>
<evidence type="ECO:0000259" key="2">
    <source>
        <dbReference type="PROSITE" id="PS50206"/>
    </source>
</evidence>
<dbReference type="RefSeq" id="XP_002183241.1">
    <property type="nucleotide sequence ID" value="XM_002183205.1"/>
</dbReference>
<protein>
    <recommendedName>
        <fullName evidence="2">Rhodanese domain-containing protein</fullName>
    </recommendedName>
</protein>
<organism evidence="3 4">
    <name type="scientific">Phaeodactylum tricornutum (strain CCAP 1055/1)</name>
    <dbReference type="NCBI Taxonomy" id="556484"/>
    <lineage>
        <taxon>Eukaryota</taxon>
        <taxon>Sar</taxon>
        <taxon>Stramenopiles</taxon>
        <taxon>Ochrophyta</taxon>
        <taxon>Bacillariophyta</taxon>
        <taxon>Bacillariophyceae</taxon>
        <taxon>Bacillariophycidae</taxon>
        <taxon>Naviculales</taxon>
        <taxon>Phaeodactylaceae</taxon>
        <taxon>Phaeodactylum</taxon>
    </lineage>
</organism>
<reference evidence="4" key="2">
    <citation type="submission" date="2008-08" db="EMBL/GenBank/DDBJ databases">
        <authorList>
            <consortium name="Diatom Consortium"/>
            <person name="Grigoriev I."/>
            <person name="Grimwood J."/>
            <person name="Kuo A."/>
            <person name="Otillar R.P."/>
            <person name="Salamov A."/>
            <person name="Detter J.C."/>
            <person name="Lindquist E."/>
            <person name="Shapiro H."/>
            <person name="Lucas S."/>
            <person name="Glavina del Rio T."/>
            <person name="Pitluck S."/>
            <person name="Rokhsar D."/>
            <person name="Bowler C."/>
        </authorList>
    </citation>
    <scope>GENOME REANNOTATION</scope>
    <source>
        <strain evidence="4">CCAP 1055/1</strain>
    </source>
</reference>
<dbReference type="Proteomes" id="UP000000759">
    <property type="component" value="Chromosome 18"/>
</dbReference>
<evidence type="ECO:0000313" key="4">
    <source>
        <dbReference type="Proteomes" id="UP000000759"/>
    </source>
</evidence>
<dbReference type="KEGG" id="pti:PHATRDRAFT_39186"/>
<dbReference type="PaxDb" id="2850-Phatr39186"/>
<evidence type="ECO:0000256" key="1">
    <source>
        <dbReference type="SAM" id="MobiDB-lite"/>
    </source>
</evidence>
<reference evidence="3 4" key="1">
    <citation type="journal article" date="2008" name="Nature">
        <title>The Phaeodactylum genome reveals the evolutionary history of diatom genomes.</title>
        <authorList>
            <person name="Bowler C."/>
            <person name="Allen A.E."/>
            <person name="Badger J.H."/>
            <person name="Grimwood J."/>
            <person name="Jabbari K."/>
            <person name="Kuo A."/>
            <person name="Maheswari U."/>
            <person name="Martens C."/>
            <person name="Maumus F."/>
            <person name="Otillar R.P."/>
            <person name="Rayko E."/>
            <person name="Salamov A."/>
            <person name="Vandepoele K."/>
            <person name="Beszteri B."/>
            <person name="Gruber A."/>
            <person name="Heijde M."/>
            <person name="Katinka M."/>
            <person name="Mock T."/>
            <person name="Valentin K."/>
            <person name="Verret F."/>
            <person name="Berges J.A."/>
            <person name="Brownlee C."/>
            <person name="Cadoret J.P."/>
            <person name="Chiovitti A."/>
            <person name="Choi C.J."/>
            <person name="Coesel S."/>
            <person name="De Martino A."/>
            <person name="Detter J.C."/>
            <person name="Durkin C."/>
            <person name="Falciatore A."/>
            <person name="Fournet J."/>
            <person name="Haruta M."/>
            <person name="Huysman M.J."/>
            <person name="Jenkins B.D."/>
            <person name="Jiroutova K."/>
            <person name="Jorgensen R.E."/>
            <person name="Joubert Y."/>
            <person name="Kaplan A."/>
            <person name="Kroger N."/>
            <person name="Kroth P.G."/>
            <person name="La Roche J."/>
            <person name="Lindquist E."/>
            <person name="Lommer M."/>
            <person name="Martin-Jezequel V."/>
            <person name="Lopez P.J."/>
            <person name="Lucas S."/>
            <person name="Mangogna M."/>
            <person name="McGinnis K."/>
            <person name="Medlin L.K."/>
            <person name="Montsant A."/>
            <person name="Oudot-Le Secq M.P."/>
            <person name="Napoli C."/>
            <person name="Obornik M."/>
            <person name="Parker M.S."/>
            <person name="Petit J.L."/>
            <person name="Porcel B.M."/>
            <person name="Poulsen N."/>
            <person name="Robison M."/>
            <person name="Rychlewski L."/>
            <person name="Rynearson T.A."/>
            <person name="Schmutz J."/>
            <person name="Shapiro H."/>
            <person name="Siaut M."/>
            <person name="Stanley M."/>
            <person name="Sussman M.R."/>
            <person name="Taylor A.R."/>
            <person name="Vardi A."/>
            <person name="von Dassow P."/>
            <person name="Vyverman W."/>
            <person name="Willis A."/>
            <person name="Wyrwicz L.S."/>
            <person name="Rokhsar D.S."/>
            <person name="Weissenbach J."/>
            <person name="Armbrust E.V."/>
            <person name="Green B.R."/>
            <person name="Van de Peer Y."/>
            <person name="Grigoriev I.V."/>
        </authorList>
    </citation>
    <scope>NUCLEOTIDE SEQUENCE [LARGE SCALE GENOMIC DNA]</scope>
    <source>
        <strain evidence="3 4">CCAP 1055/1</strain>
    </source>
</reference>
<accession>B7G819</accession>
<dbReference type="EMBL" id="CM000620">
    <property type="protein sequence ID" value="EEC45459.1"/>
    <property type="molecule type" value="Genomic_DNA"/>
</dbReference>
<dbReference type="InterPro" id="IPR001763">
    <property type="entry name" value="Rhodanese-like_dom"/>
</dbReference>
<keyword evidence="4" id="KW-1185">Reference proteome</keyword>
<dbReference type="SUPFAM" id="SSF52821">
    <property type="entry name" value="Rhodanese/Cell cycle control phosphatase"/>
    <property type="match status" value="1"/>
</dbReference>
<dbReference type="OrthoDB" id="48946at2759"/>
<dbReference type="Pfam" id="PF00581">
    <property type="entry name" value="Rhodanese"/>
    <property type="match status" value="1"/>
</dbReference>
<dbReference type="InParanoid" id="B7G819"/>
<proteinExistence type="predicted"/>
<sequence>MTYNYCFPAFAVESKITATHRIFAVGPENNLCCYDWQKTCKPENKAKAEDIPEVKSMQQQQQGEEDDDTGACCGCRKADFRTRHERCLDEAQSYQRKFPHAPPLASTSLRSFRTAESFRLVDARTEPEQAVSMIQGAVSLQQFRKEMESRSCIHQVLASSETEELLEGTKDPSKPAIIVYCTIGYRSGLEATHLRRQYPDLEVYSLDGIVAYTHALEGCGLPSSVPPDVQELPPLIDPKTSRVTRVIHTFGGAWDLAPSSYNTVQFRPLALVSRLAQVGGTVVVRTIQGVLSRPTTTPATNIDWHSKSE</sequence>
<dbReference type="AlphaFoldDB" id="B7G819"/>
<name>B7G819_PHATC</name>
<dbReference type="HOGENOM" id="CLU_889851_0_0_1"/>
<feature type="domain" description="Rhodanese" evidence="2">
    <location>
        <begin position="114"/>
        <end position="217"/>
    </location>
</feature>
<feature type="region of interest" description="Disordered" evidence="1">
    <location>
        <begin position="45"/>
        <end position="68"/>
    </location>
</feature>
<dbReference type="eggNOG" id="ENOG502SAXP">
    <property type="taxonomic scope" value="Eukaryota"/>
</dbReference>